<protein>
    <recommendedName>
        <fullName evidence="2">J domain-containing protein</fullName>
    </recommendedName>
</protein>
<dbReference type="OrthoDB" id="166297at2"/>
<keyword evidence="4" id="KW-1185">Reference proteome</keyword>
<dbReference type="InterPro" id="IPR036869">
    <property type="entry name" value="J_dom_sf"/>
</dbReference>
<organism evidence="3 4">
    <name type="scientific">Rhodococcus oxybenzonivorans</name>
    <dbReference type="NCBI Taxonomy" id="1990687"/>
    <lineage>
        <taxon>Bacteria</taxon>
        <taxon>Bacillati</taxon>
        <taxon>Actinomycetota</taxon>
        <taxon>Actinomycetes</taxon>
        <taxon>Mycobacteriales</taxon>
        <taxon>Nocardiaceae</taxon>
        <taxon>Rhodococcus</taxon>
    </lineage>
</organism>
<dbReference type="PROSITE" id="PS50076">
    <property type="entry name" value="DNAJ_2"/>
    <property type="match status" value="1"/>
</dbReference>
<dbReference type="Gene3D" id="1.10.287.110">
    <property type="entry name" value="DnaJ domain"/>
    <property type="match status" value="1"/>
</dbReference>
<dbReference type="KEGG" id="roz:CBI38_01510"/>
<dbReference type="EMBL" id="CP021354">
    <property type="protein sequence ID" value="AWK75272.1"/>
    <property type="molecule type" value="Genomic_DNA"/>
</dbReference>
<evidence type="ECO:0000256" key="1">
    <source>
        <dbReference type="SAM" id="MobiDB-lite"/>
    </source>
</evidence>
<dbReference type="PRINTS" id="PR00625">
    <property type="entry name" value="JDOMAIN"/>
</dbReference>
<feature type="region of interest" description="Disordered" evidence="1">
    <location>
        <begin position="92"/>
        <end position="111"/>
    </location>
</feature>
<accession>A0A2S2C368</accession>
<evidence type="ECO:0000313" key="4">
    <source>
        <dbReference type="Proteomes" id="UP000245711"/>
    </source>
</evidence>
<evidence type="ECO:0000259" key="2">
    <source>
        <dbReference type="PROSITE" id="PS50076"/>
    </source>
</evidence>
<gene>
    <name evidence="3" type="ORF">CBI38_01510</name>
</gene>
<evidence type="ECO:0000313" key="3">
    <source>
        <dbReference type="EMBL" id="AWK75272.1"/>
    </source>
</evidence>
<sequence length="111" mass="12664">MNTRTDFYDILGLPRTATQSEITSAYRRRLRQFHPDTREAALDTQPSDESLQHLLAAYAVLRDPLRRAEYDRQSLIAPSSAGIPSTIIRVRHHASSDPAPMFRAGPVRRHR</sequence>
<dbReference type="Pfam" id="PF00226">
    <property type="entry name" value="DnaJ"/>
    <property type="match status" value="1"/>
</dbReference>
<dbReference type="Proteomes" id="UP000245711">
    <property type="component" value="Chromosome"/>
</dbReference>
<dbReference type="PANTHER" id="PTHR24074">
    <property type="entry name" value="CO-CHAPERONE PROTEIN DJLA"/>
    <property type="match status" value="1"/>
</dbReference>
<dbReference type="AlphaFoldDB" id="A0A2S2C368"/>
<proteinExistence type="predicted"/>
<dbReference type="RefSeq" id="WP_109325805.1">
    <property type="nucleotide sequence ID" value="NZ_CP021354.1"/>
</dbReference>
<name>A0A2S2C368_9NOCA</name>
<feature type="domain" description="J" evidence="2">
    <location>
        <begin position="6"/>
        <end position="74"/>
    </location>
</feature>
<reference evidence="3 4" key="1">
    <citation type="submission" date="2017-05" db="EMBL/GenBank/DDBJ databases">
        <title>Isolation of Rhodococcus sp. S2-17 biodegrading of BP-3.</title>
        <authorList>
            <person name="Lee Y."/>
            <person name="Kim K.H."/>
            <person name="Chun B.H."/>
            <person name="Jung H.S."/>
            <person name="Jeon C.O."/>
        </authorList>
    </citation>
    <scope>NUCLEOTIDE SEQUENCE [LARGE SCALE GENOMIC DNA]</scope>
    <source>
        <strain evidence="3 4">S2-17</strain>
    </source>
</reference>
<dbReference type="CDD" id="cd06257">
    <property type="entry name" value="DnaJ"/>
    <property type="match status" value="1"/>
</dbReference>
<dbReference type="SMART" id="SM00271">
    <property type="entry name" value="DnaJ"/>
    <property type="match status" value="1"/>
</dbReference>
<dbReference type="InterPro" id="IPR050817">
    <property type="entry name" value="DjlA_DnaK_co-chaperone"/>
</dbReference>
<dbReference type="SUPFAM" id="SSF46565">
    <property type="entry name" value="Chaperone J-domain"/>
    <property type="match status" value="1"/>
</dbReference>
<dbReference type="InterPro" id="IPR001623">
    <property type="entry name" value="DnaJ_domain"/>
</dbReference>